<feature type="compositionally biased region" description="Gly residues" evidence="11">
    <location>
        <begin position="165"/>
        <end position="177"/>
    </location>
</feature>
<dbReference type="GO" id="GO:0005768">
    <property type="term" value="C:endosome"/>
    <property type="evidence" value="ECO:0007669"/>
    <property type="project" value="TreeGrafter"/>
</dbReference>
<sequence>MAAVSIRRSPLDAAGVEQEEGGIQSGREWRRRLLSGAAVYLRRLAPELRWQLKRVSSSCGSLNVVCVPTIAVFACIRDLTLDPVDACFHFSCTSELVFWKLVPGEIQIVDMAGKNSHYNRRASSYCSSTTIVVFVALCLVVVWMVASSNIAPAKLPSSEMKDKVPGGGTNPPKGGSGDITEDSVKEEAINDDNVVPSKSDIEFDKISEVAVQTKEKNPSMGDEETNENSDALDKNDSDANGEQDVESNEKGEDAKQGHDTNHGETDGEGKKQKSEQGVIEEKLDRSSNEDKDDNQSKNKDEHEVFPSGAQSDILNETDMQNGAWSTQAVESKDEKEMQAASSSKGQIIEYSWKLCHVSTGADYIPCLDNEAAIKKLRSTKHYQHRERHCPDNALTCLVPLPDGYKQPIKWPKSREKIWYSNSPHTQLAEVKGHQNWVKVSGEYLNFPGGGTQFKQGALHYIDVIQEALPDIAWGKRSRVILDVGCGVASFGGYLFERDVLTMSFAPKDEHEAQVQFALERGIPAISAVMGTKRLPFPSKVFDVIHCARCRVPWHIEGGMLLLELNRLLRPGGYFVWSATPVYQDLPEDVEIWQAMSSLTKSMCWDIVAKKNDTLNQVGFVIFKKPSNNKCYEERAEDEPPLCQESDNADAAWNVPLQACMHTLPVDSAARGTMWPEQWPERLTKPPYWLNGPQLGVYSKPAAEDFQADYEHWKQVLNKSYLSRIGINWPNVRNVMDMRSIYGGFAAALRDMKVWVMNIVPTDSPDTLPIIYERGLFGMYHDWCESFSTYPRTYDLLHADHLFSKLKKRCRLLPVIVEVDRILRPKGKLIVKDNADTISEIENIAKSLHWETIVIYLEGKEGLLCVQKTMWRPTR</sequence>
<keyword evidence="4" id="KW-0808">Transferase</keyword>
<reference evidence="13 14" key="1">
    <citation type="submission" date="2020-08" db="EMBL/GenBank/DDBJ databases">
        <title>Plant Genome Project.</title>
        <authorList>
            <person name="Zhang R.-G."/>
        </authorList>
    </citation>
    <scope>NUCLEOTIDE SEQUENCE [LARGE SCALE GENOMIC DNA]</scope>
    <source>
        <tissue evidence="13">Rhizome</tissue>
    </source>
</reference>
<evidence type="ECO:0000256" key="10">
    <source>
        <dbReference type="ARBA" id="ARBA00037847"/>
    </source>
</evidence>
<feature type="region of interest" description="Disordered" evidence="11">
    <location>
        <begin position="212"/>
        <end position="316"/>
    </location>
</feature>
<evidence type="ECO:0000256" key="12">
    <source>
        <dbReference type="SAM" id="Phobius"/>
    </source>
</evidence>
<keyword evidence="14" id="KW-1185">Reference proteome</keyword>
<evidence type="ECO:0000256" key="5">
    <source>
        <dbReference type="ARBA" id="ARBA00022692"/>
    </source>
</evidence>
<feature type="region of interest" description="Disordered" evidence="11">
    <location>
        <begin position="156"/>
        <end position="180"/>
    </location>
</feature>
<dbReference type="Gene3D" id="3.40.50.150">
    <property type="entry name" value="Vaccinia Virus protein VP39"/>
    <property type="match status" value="1"/>
</dbReference>
<dbReference type="EMBL" id="JACMSC010000008">
    <property type="protein sequence ID" value="KAG6511950.1"/>
    <property type="molecule type" value="Genomic_DNA"/>
</dbReference>
<evidence type="ECO:0000256" key="7">
    <source>
        <dbReference type="ARBA" id="ARBA00022989"/>
    </source>
</evidence>
<accession>A0A8J5H8U1</accession>
<keyword evidence="9" id="KW-0325">Glycoprotein</keyword>
<dbReference type="PANTHER" id="PTHR10108">
    <property type="entry name" value="SAM-DEPENDENT METHYLTRANSFERASE"/>
    <property type="match status" value="1"/>
</dbReference>
<evidence type="ECO:0000256" key="8">
    <source>
        <dbReference type="ARBA" id="ARBA00023136"/>
    </source>
</evidence>
<dbReference type="Pfam" id="PF03141">
    <property type="entry name" value="Methyltransf_29"/>
    <property type="match status" value="1"/>
</dbReference>
<keyword evidence="6" id="KW-0735">Signal-anchor</keyword>
<evidence type="ECO:0000256" key="6">
    <source>
        <dbReference type="ARBA" id="ARBA00022968"/>
    </source>
</evidence>
<gene>
    <name evidence="13" type="ORF">ZIOFF_030029</name>
</gene>
<keyword evidence="7 12" id="KW-1133">Transmembrane helix</keyword>
<name>A0A8J5H8U1_ZINOF</name>
<proteinExistence type="inferred from homology"/>
<dbReference type="GO" id="GO:0005802">
    <property type="term" value="C:trans-Golgi network"/>
    <property type="evidence" value="ECO:0007669"/>
    <property type="project" value="TreeGrafter"/>
</dbReference>
<keyword evidence="8 12" id="KW-0472">Membrane</keyword>
<dbReference type="InterPro" id="IPR029063">
    <property type="entry name" value="SAM-dependent_MTases_sf"/>
</dbReference>
<dbReference type="PANTHER" id="PTHR10108:SF1085">
    <property type="entry name" value="METHYLTRANSFERASE"/>
    <property type="match status" value="1"/>
</dbReference>
<dbReference type="SUPFAM" id="SSF53335">
    <property type="entry name" value="S-adenosyl-L-methionine-dependent methyltransferases"/>
    <property type="match status" value="2"/>
</dbReference>
<dbReference type="GO" id="GO:0032259">
    <property type="term" value="P:methylation"/>
    <property type="evidence" value="ECO:0007669"/>
    <property type="project" value="UniProtKB-KW"/>
</dbReference>
<dbReference type="InterPro" id="IPR004159">
    <property type="entry name" value="Put_SAM_MeTrfase"/>
</dbReference>
<evidence type="ECO:0008006" key="15">
    <source>
        <dbReference type="Google" id="ProtNLM"/>
    </source>
</evidence>
<comment type="subcellular location">
    <subcellularLocation>
        <location evidence="10">Endomembrane system</location>
        <topology evidence="10">Single-pass membrane protein</topology>
    </subcellularLocation>
    <subcellularLocation>
        <location evidence="1">Membrane</location>
        <topology evidence="1">Single-pass type II membrane protein</topology>
    </subcellularLocation>
</comment>
<evidence type="ECO:0000256" key="4">
    <source>
        <dbReference type="ARBA" id="ARBA00022679"/>
    </source>
</evidence>
<evidence type="ECO:0000256" key="11">
    <source>
        <dbReference type="SAM" id="MobiDB-lite"/>
    </source>
</evidence>
<evidence type="ECO:0000256" key="1">
    <source>
        <dbReference type="ARBA" id="ARBA00004606"/>
    </source>
</evidence>
<evidence type="ECO:0000256" key="2">
    <source>
        <dbReference type="ARBA" id="ARBA00008361"/>
    </source>
</evidence>
<dbReference type="GO" id="GO:0016020">
    <property type="term" value="C:membrane"/>
    <property type="evidence" value="ECO:0007669"/>
    <property type="project" value="UniProtKB-SubCell"/>
</dbReference>
<organism evidence="13 14">
    <name type="scientific">Zingiber officinale</name>
    <name type="common">Ginger</name>
    <name type="synonym">Amomum zingiber</name>
    <dbReference type="NCBI Taxonomy" id="94328"/>
    <lineage>
        <taxon>Eukaryota</taxon>
        <taxon>Viridiplantae</taxon>
        <taxon>Streptophyta</taxon>
        <taxon>Embryophyta</taxon>
        <taxon>Tracheophyta</taxon>
        <taxon>Spermatophyta</taxon>
        <taxon>Magnoliopsida</taxon>
        <taxon>Liliopsida</taxon>
        <taxon>Zingiberales</taxon>
        <taxon>Zingiberaceae</taxon>
        <taxon>Zingiber</taxon>
    </lineage>
</organism>
<comment type="similarity">
    <text evidence="2">Belongs to the methyltransferase superfamily.</text>
</comment>
<keyword evidence="5 12" id="KW-0812">Transmembrane</keyword>
<evidence type="ECO:0000313" key="13">
    <source>
        <dbReference type="EMBL" id="KAG6511950.1"/>
    </source>
</evidence>
<dbReference type="Proteomes" id="UP000734854">
    <property type="component" value="Unassembled WGS sequence"/>
</dbReference>
<dbReference type="FunFam" id="3.40.50.150:FF:000084">
    <property type="entry name" value="probable methyltransferase PMT23"/>
    <property type="match status" value="1"/>
</dbReference>
<feature type="transmembrane region" description="Helical" evidence="12">
    <location>
        <begin position="124"/>
        <end position="146"/>
    </location>
</feature>
<evidence type="ECO:0000256" key="9">
    <source>
        <dbReference type="ARBA" id="ARBA00023180"/>
    </source>
</evidence>
<keyword evidence="3" id="KW-0489">Methyltransferase</keyword>
<evidence type="ECO:0000256" key="3">
    <source>
        <dbReference type="ARBA" id="ARBA00022603"/>
    </source>
</evidence>
<dbReference type="AlphaFoldDB" id="A0A8J5H8U1"/>
<comment type="caution">
    <text evidence="13">The sequence shown here is derived from an EMBL/GenBank/DDBJ whole genome shotgun (WGS) entry which is preliminary data.</text>
</comment>
<evidence type="ECO:0000313" key="14">
    <source>
        <dbReference type="Proteomes" id="UP000734854"/>
    </source>
</evidence>
<dbReference type="GO" id="GO:0008168">
    <property type="term" value="F:methyltransferase activity"/>
    <property type="evidence" value="ECO:0007669"/>
    <property type="project" value="UniProtKB-KW"/>
</dbReference>
<feature type="compositionally biased region" description="Basic and acidic residues" evidence="11">
    <location>
        <begin position="247"/>
        <end position="304"/>
    </location>
</feature>
<protein>
    <recommendedName>
        <fullName evidence="15">Methyltransferase PMT26</fullName>
    </recommendedName>
</protein>